<dbReference type="InterPro" id="IPR000873">
    <property type="entry name" value="AMP-dep_synth/lig_dom"/>
</dbReference>
<evidence type="ECO:0000313" key="5">
    <source>
        <dbReference type="Proteomes" id="UP000215289"/>
    </source>
</evidence>
<feature type="domain" description="AMP-dependent synthetase/ligase" evidence="2">
    <location>
        <begin position="47"/>
        <end position="426"/>
    </location>
</feature>
<dbReference type="Pfam" id="PF13193">
    <property type="entry name" value="AMP-binding_C"/>
    <property type="match status" value="1"/>
</dbReference>
<dbReference type="PANTHER" id="PTHR24096:SF422">
    <property type="entry name" value="BCDNA.GH02901"/>
    <property type="match status" value="1"/>
</dbReference>
<gene>
    <name evidence="4" type="ORF">CFD26_103828</name>
</gene>
<dbReference type="Proteomes" id="UP000215289">
    <property type="component" value="Unassembled WGS sequence"/>
</dbReference>
<dbReference type="FunFam" id="3.30.300.30:FF:000007">
    <property type="entry name" value="4-coumarate--CoA ligase 2"/>
    <property type="match status" value="1"/>
</dbReference>
<dbReference type="InterPro" id="IPR045851">
    <property type="entry name" value="AMP-bd_C_sf"/>
</dbReference>
<dbReference type="OrthoDB" id="6509636at2759"/>
<evidence type="ECO:0000259" key="3">
    <source>
        <dbReference type="Pfam" id="PF13193"/>
    </source>
</evidence>
<dbReference type="SUPFAM" id="SSF56801">
    <property type="entry name" value="Acetyl-CoA synthetase-like"/>
    <property type="match status" value="1"/>
</dbReference>
<reference evidence="4 5" key="1">
    <citation type="submission" date="2018-08" db="EMBL/GenBank/DDBJ databases">
        <title>Draft genome sequences of two Aspergillus turcosus clinical strains isolated from bronchoalveolar lavage fluid: one azole-susceptible and the other azole-resistant.</title>
        <authorList>
            <person name="Parent-Michaud M."/>
            <person name="Dufresne P.J."/>
            <person name="Fournier E."/>
            <person name="Martineau C."/>
            <person name="Moreira S."/>
            <person name="Perkins V."/>
            <person name="De Repentigny L."/>
            <person name="Dufresne S.F."/>
        </authorList>
    </citation>
    <scope>NUCLEOTIDE SEQUENCE [LARGE SCALE GENOMIC DNA]</scope>
    <source>
        <strain evidence="4">HMR AF 1038</strain>
    </source>
</reference>
<dbReference type="PROSITE" id="PS00455">
    <property type="entry name" value="AMP_BINDING"/>
    <property type="match status" value="1"/>
</dbReference>
<dbReference type="STRING" id="1245748.A0A3R7F4L4"/>
<protein>
    <recommendedName>
        <fullName evidence="6">Phenylacetyl-CoA ligase</fullName>
    </recommendedName>
</protein>
<dbReference type="InterPro" id="IPR020845">
    <property type="entry name" value="AMP-binding_CS"/>
</dbReference>
<dbReference type="Pfam" id="PF00501">
    <property type="entry name" value="AMP-binding"/>
    <property type="match status" value="1"/>
</dbReference>
<proteinExistence type="inferred from homology"/>
<dbReference type="InterPro" id="IPR025110">
    <property type="entry name" value="AMP-bd_C"/>
</dbReference>
<organism evidence="4 5">
    <name type="scientific">Aspergillus turcosus</name>
    <dbReference type="NCBI Taxonomy" id="1245748"/>
    <lineage>
        <taxon>Eukaryota</taxon>
        <taxon>Fungi</taxon>
        <taxon>Dikarya</taxon>
        <taxon>Ascomycota</taxon>
        <taxon>Pezizomycotina</taxon>
        <taxon>Eurotiomycetes</taxon>
        <taxon>Eurotiomycetidae</taxon>
        <taxon>Eurotiales</taxon>
        <taxon>Aspergillaceae</taxon>
        <taxon>Aspergillus</taxon>
        <taxon>Aspergillus subgen. Fumigati</taxon>
    </lineage>
</organism>
<dbReference type="AlphaFoldDB" id="A0A3R7F4L4"/>
<dbReference type="PANTHER" id="PTHR24096">
    <property type="entry name" value="LONG-CHAIN-FATTY-ACID--COA LIGASE"/>
    <property type="match status" value="1"/>
</dbReference>
<evidence type="ECO:0000313" key="4">
    <source>
        <dbReference type="EMBL" id="RLL95445.1"/>
    </source>
</evidence>
<comment type="caution">
    <text evidence="4">The sequence shown here is derived from an EMBL/GenBank/DDBJ whole genome shotgun (WGS) entry which is preliminary data.</text>
</comment>
<evidence type="ECO:0000259" key="2">
    <source>
        <dbReference type="Pfam" id="PF00501"/>
    </source>
</evidence>
<dbReference type="CDD" id="cd05911">
    <property type="entry name" value="Firefly_Luc_like"/>
    <property type="match status" value="1"/>
</dbReference>
<accession>A0A3R7F4L4</accession>
<dbReference type="GO" id="GO:0016405">
    <property type="term" value="F:CoA-ligase activity"/>
    <property type="evidence" value="ECO:0007669"/>
    <property type="project" value="TreeGrafter"/>
</dbReference>
<comment type="similarity">
    <text evidence="1">Belongs to the ATP-dependent AMP-binding enzyme family.</text>
</comment>
<dbReference type="Gene3D" id="2.30.38.10">
    <property type="entry name" value="Luciferase, Domain 3"/>
    <property type="match status" value="1"/>
</dbReference>
<dbReference type="Gene3D" id="3.40.50.980">
    <property type="match status" value="2"/>
</dbReference>
<name>A0A3R7F4L4_9EURO</name>
<sequence length="581" mass="62954">MVFLPSATAGELPPIPDNIPISEFMLNEKYGRHPVGQSRDPYTCGLTGKSYSVSQVAERVDLLARALAKEFNWAPNSGTEWDKTVAIFSLNTIDTLPLSWAVHQLGGVVSPANAAYSAAEFKHQLLDSKAKALFTCAPLLSTSLEAAAMIGFPKDRIYLLELPPQVGGGKEAGSGFKTVSQLIETGKSLPKLERLNWSAGEGARRTAFLCYSSGTSGLPKGVMISHRNVIANTLQITALEKTWRDSLSPAGGPRHTEVALGLLPQSHIYALVVICHAGPFRGDQVIVLPKFELKSYLSAIQQFKIMALFLVPPIIITMLRNQDVCSKFDLSSVTSLFTGAAPLGMETAADFRKIYPNIIVRQGYGLTETSTVVCSTHPTDIFLGSSGVLLPGVEVRIMTPEGKEITSYDTPGELVVRSPSVVLGYLNNEKATKETFEDGWMRTGDEAVVRVSPKGTEHIFIVDRIKELIKVKGLQVAPAELEAHLLTHPAVADCAVVAIPDEAAGEVPKAIVVKSASAGNDDEAIIKSIKKHVEDHKARHKWLKGGVRFIDAVPKSPSGKILRRLLRDQEKELRRKAGAKL</sequence>
<feature type="domain" description="AMP-binding enzyme C-terminal" evidence="3">
    <location>
        <begin position="480"/>
        <end position="560"/>
    </location>
</feature>
<keyword evidence="5" id="KW-1185">Reference proteome</keyword>
<dbReference type="EMBL" id="NIDN02000152">
    <property type="protein sequence ID" value="RLL95445.1"/>
    <property type="molecule type" value="Genomic_DNA"/>
</dbReference>
<evidence type="ECO:0000256" key="1">
    <source>
        <dbReference type="ARBA" id="ARBA00006432"/>
    </source>
</evidence>
<dbReference type="Gene3D" id="3.30.300.30">
    <property type="match status" value="1"/>
</dbReference>
<evidence type="ECO:0008006" key="6">
    <source>
        <dbReference type="Google" id="ProtNLM"/>
    </source>
</evidence>